<dbReference type="KEGG" id="ria:C7V51_09985"/>
<feature type="region of interest" description="Disordered" evidence="1">
    <location>
        <begin position="40"/>
        <end position="59"/>
    </location>
</feature>
<name>A0AAD1ADE7_9MICO</name>
<organism evidence="2 3">
    <name type="scientific">Rathayibacter iranicus</name>
    <dbReference type="NCBI Taxonomy" id="59737"/>
    <lineage>
        <taxon>Bacteria</taxon>
        <taxon>Bacillati</taxon>
        <taxon>Actinomycetota</taxon>
        <taxon>Actinomycetes</taxon>
        <taxon>Micrococcales</taxon>
        <taxon>Microbacteriaceae</taxon>
        <taxon>Rathayibacter</taxon>
    </lineage>
</organism>
<proteinExistence type="predicted"/>
<dbReference type="AlphaFoldDB" id="A0AAD1ADE7"/>
<evidence type="ECO:0000256" key="1">
    <source>
        <dbReference type="SAM" id="MobiDB-lite"/>
    </source>
</evidence>
<feature type="region of interest" description="Disordered" evidence="1">
    <location>
        <begin position="1"/>
        <end position="20"/>
    </location>
</feature>
<evidence type="ECO:0000313" key="3">
    <source>
        <dbReference type="Proteomes" id="UP000283946"/>
    </source>
</evidence>
<dbReference type="Proteomes" id="UP000283946">
    <property type="component" value="Chromosome"/>
</dbReference>
<reference evidence="2 3" key="1">
    <citation type="submission" date="2018-03" db="EMBL/GenBank/DDBJ databases">
        <title>Bacteriophage NCPPB3778 and a type I-E CRISPR drive the evolution of the US Biological Select Agent, Rathayibacter toxicus.</title>
        <authorList>
            <person name="Davis E.W.II."/>
            <person name="Tabima J.F."/>
            <person name="Weisberg A.J."/>
            <person name="Dantas Lopes L."/>
            <person name="Wiseman M.S."/>
            <person name="Wiseman M.S."/>
            <person name="Pupko T."/>
            <person name="Belcher M.S."/>
            <person name="Sechler A.J."/>
            <person name="Tancos M.A."/>
            <person name="Schroeder B.K."/>
            <person name="Murray T.D."/>
            <person name="Luster D.G."/>
            <person name="Schneider W.L."/>
            <person name="Rogers E."/>
            <person name="Andreote F.D."/>
            <person name="Grunwald N.J."/>
            <person name="Putnam M.L."/>
            <person name="Chang J.H."/>
        </authorList>
    </citation>
    <scope>NUCLEOTIDE SEQUENCE [LARGE SCALE GENOMIC DNA]</scope>
    <source>
        <strain evidence="2 3">NCCPB 2253</strain>
    </source>
</reference>
<dbReference type="EMBL" id="CP028130">
    <property type="protein sequence ID" value="AZZ56177.1"/>
    <property type="molecule type" value="Genomic_DNA"/>
</dbReference>
<gene>
    <name evidence="2" type="ORF">C7V51_09985</name>
</gene>
<accession>A0AAD1ADE7</accession>
<sequence length="59" mass="5970">MDAMTASTVPTAPTVRDNASVTAADRSQVFHSWTAQGALNPVPIADGLGAEAGDVDGTR</sequence>
<evidence type="ECO:0000313" key="2">
    <source>
        <dbReference type="EMBL" id="AZZ56177.1"/>
    </source>
</evidence>
<protein>
    <submittedName>
        <fullName evidence="2">Uncharacterized protein</fullName>
    </submittedName>
</protein>